<gene>
    <name evidence="1" type="ORF">MML48_2g00007892</name>
</gene>
<keyword evidence="2" id="KW-1185">Reference proteome</keyword>
<accession>A0ACB9TNP9</accession>
<organism evidence="1 2">
    <name type="scientific">Holotrichia oblita</name>
    <name type="common">Chafer beetle</name>
    <dbReference type="NCBI Taxonomy" id="644536"/>
    <lineage>
        <taxon>Eukaryota</taxon>
        <taxon>Metazoa</taxon>
        <taxon>Ecdysozoa</taxon>
        <taxon>Arthropoda</taxon>
        <taxon>Hexapoda</taxon>
        <taxon>Insecta</taxon>
        <taxon>Pterygota</taxon>
        <taxon>Neoptera</taxon>
        <taxon>Endopterygota</taxon>
        <taxon>Coleoptera</taxon>
        <taxon>Polyphaga</taxon>
        <taxon>Scarabaeiformia</taxon>
        <taxon>Scarabaeidae</taxon>
        <taxon>Melolonthinae</taxon>
        <taxon>Holotrichia</taxon>
    </lineage>
</organism>
<comment type="caution">
    <text evidence="1">The sequence shown here is derived from an EMBL/GenBank/DDBJ whole genome shotgun (WGS) entry which is preliminary data.</text>
</comment>
<evidence type="ECO:0000313" key="1">
    <source>
        <dbReference type="EMBL" id="KAI4468405.1"/>
    </source>
</evidence>
<evidence type="ECO:0000313" key="2">
    <source>
        <dbReference type="Proteomes" id="UP001056778"/>
    </source>
</evidence>
<sequence length="434" mass="49408">MRFLFSYNRSKLSEDFEMLCMKYADRYVGCETQSTCTVFQQPLLSSPLKRRASKLRWAIKSPGRRLSHLAKRRITFSSANLQASASNSALNAHTRQIVLDSKRFQLLSRKRSPFKVSPRKSPKKSPRKSPRKKLRTPSSSAKKRLSQQLQSISHQNANSSRASATKRALFQSPDKTLGTSGTSSLSPFKKRMTPKCALFTSPSRSSISKTDNKRKRTDSDDFNPSKLFRSVSLQESVLNTVSAKREMPKVKSEMNISTSHHTGELSAHHKKKLQWAVYEALRGQNIGINHPQFKQFASVLARVTKKFLPNLAANAPRPEGGTSDRMLRIARQHIHTVLKGKSVDEIVQEFEANRLKNLKPTGYVGLEPIHVDISFAKNKENVFRDRLNTISNEKNKTSLNRDELIKTTLTKIENRVDRVRRTIKFDDENNSDIR</sequence>
<reference evidence="1" key="1">
    <citation type="submission" date="2022-04" db="EMBL/GenBank/DDBJ databases">
        <title>Chromosome-scale genome assembly of Holotrichia oblita Faldermann.</title>
        <authorList>
            <person name="Rongchong L."/>
        </authorList>
    </citation>
    <scope>NUCLEOTIDE SEQUENCE</scope>
    <source>
        <strain evidence="1">81SQS9</strain>
    </source>
</reference>
<name>A0ACB9TNP9_HOLOL</name>
<dbReference type="EMBL" id="CM043016">
    <property type="protein sequence ID" value="KAI4468405.1"/>
    <property type="molecule type" value="Genomic_DNA"/>
</dbReference>
<proteinExistence type="predicted"/>
<dbReference type="Proteomes" id="UP001056778">
    <property type="component" value="Chromosome 2"/>
</dbReference>
<protein>
    <submittedName>
        <fullName evidence="1">Uncharacterized protein</fullName>
    </submittedName>
</protein>